<dbReference type="EMBL" id="SEOQ01000137">
    <property type="protein sequence ID" value="TFY69435.1"/>
    <property type="molecule type" value="Genomic_DNA"/>
</dbReference>
<dbReference type="STRING" id="205917.A0A4Y9Z457"/>
<reference evidence="2 3" key="1">
    <citation type="submission" date="2019-02" db="EMBL/GenBank/DDBJ databases">
        <title>Genome sequencing of the rare red list fungi Dentipellis fragilis.</title>
        <authorList>
            <person name="Buettner E."/>
            <person name="Kellner H."/>
        </authorList>
    </citation>
    <scope>NUCLEOTIDE SEQUENCE [LARGE SCALE GENOMIC DNA]</scope>
    <source>
        <strain evidence="2 3">DSM 105465</strain>
    </source>
</reference>
<feature type="compositionally biased region" description="Polar residues" evidence="1">
    <location>
        <begin position="49"/>
        <end position="62"/>
    </location>
</feature>
<evidence type="ECO:0000256" key="1">
    <source>
        <dbReference type="SAM" id="MobiDB-lite"/>
    </source>
</evidence>
<gene>
    <name evidence="2" type="ORF">EVG20_g3153</name>
</gene>
<dbReference type="OrthoDB" id="1897642at2759"/>
<feature type="compositionally biased region" description="Polar residues" evidence="1">
    <location>
        <begin position="1"/>
        <end position="26"/>
    </location>
</feature>
<evidence type="ECO:0000313" key="2">
    <source>
        <dbReference type="EMBL" id="TFY69435.1"/>
    </source>
</evidence>
<keyword evidence="3" id="KW-1185">Reference proteome</keyword>
<dbReference type="Gene3D" id="2.130.10.10">
    <property type="entry name" value="YVTN repeat-like/Quinoprotein amine dehydrogenase"/>
    <property type="match status" value="1"/>
</dbReference>
<dbReference type="InterPro" id="IPR036322">
    <property type="entry name" value="WD40_repeat_dom_sf"/>
</dbReference>
<dbReference type="Proteomes" id="UP000298327">
    <property type="component" value="Unassembled WGS sequence"/>
</dbReference>
<feature type="compositionally biased region" description="Low complexity" evidence="1">
    <location>
        <begin position="340"/>
        <end position="357"/>
    </location>
</feature>
<organism evidence="2 3">
    <name type="scientific">Dentipellis fragilis</name>
    <dbReference type="NCBI Taxonomy" id="205917"/>
    <lineage>
        <taxon>Eukaryota</taxon>
        <taxon>Fungi</taxon>
        <taxon>Dikarya</taxon>
        <taxon>Basidiomycota</taxon>
        <taxon>Agaricomycotina</taxon>
        <taxon>Agaricomycetes</taxon>
        <taxon>Russulales</taxon>
        <taxon>Hericiaceae</taxon>
        <taxon>Dentipellis</taxon>
    </lineage>
</organism>
<protein>
    <recommendedName>
        <fullName evidence="4">WD40 repeat-like protein</fullName>
    </recommendedName>
</protein>
<evidence type="ECO:0000313" key="3">
    <source>
        <dbReference type="Proteomes" id="UP000298327"/>
    </source>
</evidence>
<name>A0A4Y9Z457_9AGAM</name>
<feature type="region of interest" description="Disordered" evidence="1">
    <location>
        <begin position="1"/>
        <end position="69"/>
    </location>
</feature>
<accession>A0A4Y9Z457</accession>
<dbReference type="AlphaFoldDB" id="A0A4Y9Z457"/>
<proteinExistence type="predicted"/>
<comment type="caution">
    <text evidence="2">The sequence shown here is derived from an EMBL/GenBank/DDBJ whole genome shotgun (WGS) entry which is preliminary data.</text>
</comment>
<feature type="compositionally biased region" description="Basic and acidic residues" evidence="1">
    <location>
        <begin position="256"/>
        <end position="266"/>
    </location>
</feature>
<feature type="compositionally biased region" description="Basic residues" evidence="1">
    <location>
        <begin position="34"/>
        <end position="43"/>
    </location>
</feature>
<evidence type="ECO:0008006" key="4">
    <source>
        <dbReference type="Google" id="ProtNLM"/>
    </source>
</evidence>
<dbReference type="InterPro" id="IPR015943">
    <property type="entry name" value="WD40/YVTN_repeat-like_dom_sf"/>
</dbReference>
<feature type="compositionally biased region" description="Polar residues" evidence="1">
    <location>
        <begin position="281"/>
        <end position="292"/>
    </location>
</feature>
<dbReference type="SUPFAM" id="SSF50978">
    <property type="entry name" value="WD40 repeat-like"/>
    <property type="match status" value="1"/>
</dbReference>
<feature type="compositionally biased region" description="Basic and acidic residues" evidence="1">
    <location>
        <begin position="326"/>
        <end position="338"/>
    </location>
</feature>
<sequence>MSTSSLIPKNYALSRTHNPTNVTPKRSASPKHGSSSKKPRRSPAVKSPSPATLPQGGQSSATDPKEEDKDECIIERQWFPLPRLCAGVVVGSQAFCLLVNAKIHKVTESFSREGKRVIGLPRLEENGICFDIGNWNDASTKVNQNPPVKQEDVKPAFINNLMGGNTPADAIVIYDTDEEVVDTKEPVSPRRVLSQPVPAGSAQDVIARPVSGDNELPSPTPRGAVPDVDDSGAGVLAPDIRTPRDITSVPHHHAHRSVDTDNDRAARSMPARARKFRTAGPSLTSDSETSSGDWEDGELEYEALPTPTRLHKTNQRSPSPPSRGARHTEDQHANHETSRSGSAMSSKQAASANSNSVVDSKIVSIPAGRHKRARRLLVPENKTLPLMTVDLGSDFQFISRSEHFRISAYSMPCPASDFRTRRIVEDAVMIQNTAVVGYSKPARESFQIAIVPIVPNEPPLRTNLSRLAHTTVNESILAPAQRNRGISALAAVEGDDDAFKFVSGGFDGRIYLWSIQRRDGFDKPFRTRTEPCAMEHTSSVLSLAYRRSDGSLLSAAGKVLSNIPLKARARRNLSACASIPSTLARGTWTSCADGFCNQTDHLNHQIQLFDTREGGFDGNPAVQFGWRPHAADARLSVQSRHSRGSCSNTRFVRGFKDGVVKVWDIRKVTDAAVKLESRAKEAVFHTIFTGSHVAAYGAASVTFYKARS</sequence>
<feature type="region of interest" description="Disordered" evidence="1">
    <location>
        <begin position="184"/>
        <end position="357"/>
    </location>
</feature>